<name>A0A0K2ZDJ8_9XANT</name>
<organism evidence="3 4">
    <name type="scientific">Xanthomonas graminis pv. phlei</name>
    <dbReference type="NCBI Taxonomy" id="487906"/>
    <lineage>
        <taxon>Bacteria</taxon>
        <taxon>Pseudomonadati</taxon>
        <taxon>Pseudomonadota</taxon>
        <taxon>Gammaproteobacteria</taxon>
        <taxon>Lysobacterales</taxon>
        <taxon>Lysobacteraceae</taxon>
        <taxon>Xanthomonas</taxon>
        <taxon>Xanthomonas translucens group</taxon>
        <taxon>Xanthomonas graminis</taxon>
    </lineage>
</organism>
<proteinExistence type="predicted"/>
<keyword evidence="2" id="KW-0732">Signal</keyword>
<evidence type="ECO:0000256" key="1">
    <source>
        <dbReference type="SAM" id="MobiDB-lite"/>
    </source>
</evidence>
<feature type="region of interest" description="Disordered" evidence="1">
    <location>
        <begin position="118"/>
        <end position="140"/>
    </location>
</feature>
<dbReference type="PANTHER" id="PTHR45691">
    <property type="entry name" value="PROTEIN DIAPHANOUS"/>
    <property type="match status" value="1"/>
</dbReference>
<feature type="compositionally biased region" description="Pro residues" evidence="1">
    <location>
        <begin position="248"/>
        <end position="259"/>
    </location>
</feature>
<reference evidence="3 4" key="1">
    <citation type="submission" date="2015-07" db="EMBL/GenBank/DDBJ databases">
        <authorList>
            <person name="Noorani M."/>
        </authorList>
    </citation>
    <scope>NUCLEOTIDE SEQUENCE [LARGE SCALE GENOMIC DNA]</scope>
    <source>
        <strain evidence="3">LMG730</strain>
    </source>
</reference>
<protein>
    <recommendedName>
        <fullName evidence="5">Secreted protein</fullName>
    </recommendedName>
</protein>
<accession>A0A0K2ZDJ8</accession>
<evidence type="ECO:0000256" key="2">
    <source>
        <dbReference type="SAM" id="SignalP"/>
    </source>
</evidence>
<feature type="chain" id="PRO_5005492097" description="Secreted protein" evidence="2">
    <location>
        <begin position="21"/>
        <end position="259"/>
    </location>
</feature>
<dbReference type="InterPro" id="IPR051412">
    <property type="entry name" value="Formin_Homology_Diaphanous_sf"/>
</dbReference>
<dbReference type="RefSeq" id="WP_053837059.1">
    <property type="nucleotide sequence ID" value="NZ_CP076251.1"/>
</dbReference>
<gene>
    <name evidence="3" type="ORF">XTPLMG730_0466</name>
</gene>
<dbReference type="AlphaFoldDB" id="A0A0K2ZDJ8"/>
<dbReference type="Proteomes" id="UP000045978">
    <property type="component" value="Unassembled WGS sequence"/>
</dbReference>
<evidence type="ECO:0008006" key="5">
    <source>
        <dbReference type="Google" id="ProtNLM"/>
    </source>
</evidence>
<evidence type="ECO:0000313" key="4">
    <source>
        <dbReference type="Proteomes" id="UP000045978"/>
    </source>
</evidence>
<feature type="region of interest" description="Disordered" evidence="1">
    <location>
        <begin position="211"/>
        <end position="259"/>
    </location>
</feature>
<dbReference type="GO" id="GO:0005884">
    <property type="term" value="C:actin filament"/>
    <property type="evidence" value="ECO:0007669"/>
    <property type="project" value="TreeGrafter"/>
</dbReference>
<feature type="compositionally biased region" description="Pro residues" evidence="1">
    <location>
        <begin position="226"/>
        <end position="242"/>
    </location>
</feature>
<sequence length="259" mass="26054">MIRRSALAFSLAIATATAAAQVPAPPAPPAAAAAGIAPPPPVAATPVSLEGTVERFMLNPNGDVDGLWLRDGTQVGFPPHLSADLQAAVRRGDAVTVQGYRLGTLPLLQASAISARRSGKQVVDRPPNPLAGPPLPPTPPALNPMQAEGRIERLVYGPGGDTAGVLLSDGTVVRMPPHVAVQYGTLLRVGAPLSVSGFGVATAAGRSLEATQLGRDRASQRTLFAPPAPPAPPVPPPPPGSPAAPAAPAAPPVPPPAPR</sequence>
<feature type="compositionally biased region" description="Pro residues" evidence="1">
    <location>
        <begin position="126"/>
        <end position="140"/>
    </location>
</feature>
<dbReference type="EMBL" id="CXOJ01000006">
    <property type="protein sequence ID" value="CTP83478.1"/>
    <property type="molecule type" value="Genomic_DNA"/>
</dbReference>
<feature type="signal peptide" evidence="2">
    <location>
        <begin position="1"/>
        <end position="20"/>
    </location>
</feature>
<evidence type="ECO:0000313" key="3">
    <source>
        <dbReference type="EMBL" id="CTP83478.1"/>
    </source>
</evidence>
<dbReference type="PANTHER" id="PTHR45691:SF6">
    <property type="entry name" value="PROTEIN DIAPHANOUS"/>
    <property type="match status" value="1"/>
</dbReference>
<dbReference type="GO" id="GO:0030041">
    <property type="term" value="P:actin filament polymerization"/>
    <property type="evidence" value="ECO:0007669"/>
    <property type="project" value="TreeGrafter"/>
</dbReference>